<feature type="compositionally biased region" description="Polar residues" evidence="8">
    <location>
        <begin position="309"/>
        <end position="325"/>
    </location>
</feature>
<comment type="similarity">
    <text evidence="1">Belongs to the isochorismatase family.</text>
</comment>
<feature type="region of interest" description="Disordered" evidence="8">
    <location>
        <begin position="229"/>
        <end position="249"/>
    </location>
</feature>
<evidence type="ECO:0000256" key="5">
    <source>
        <dbReference type="ARBA" id="ARBA00037900"/>
    </source>
</evidence>
<feature type="region of interest" description="Disordered" evidence="8">
    <location>
        <begin position="307"/>
        <end position="329"/>
    </location>
</feature>
<evidence type="ECO:0000256" key="1">
    <source>
        <dbReference type="ARBA" id="ARBA00006336"/>
    </source>
</evidence>
<comment type="caution">
    <text evidence="10">The sequence shown here is derived from an EMBL/GenBank/DDBJ whole genome shotgun (WGS) entry which is preliminary data.</text>
</comment>
<dbReference type="PANTHER" id="PTHR11080">
    <property type="entry name" value="PYRAZINAMIDASE/NICOTINAMIDASE"/>
    <property type="match status" value="1"/>
</dbReference>
<dbReference type="Proteomes" id="UP001266099">
    <property type="component" value="Unassembled WGS sequence"/>
</dbReference>
<evidence type="ECO:0000256" key="3">
    <source>
        <dbReference type="ARBA" id="ARBA00022723"/>
    </source>
</evidence>
<protein>
    <recommendedName>
        <fullName evidence="6">nicotinamidase</fullName>
        <ecNumber evidence="6">3.5.1.19</ecNumber>
    </recommendedName>
    <alternativeName>
        <fullName evidence="7">Nicotinamide deamidase</fullName>
    </alternativeName>
</protein>
<evidence type="ECO:0000256" key="6">
    <source>
        <dbReference type="ARBA" id="ARBA00039017"/>
    </source>
</evidence>
<name>A0ABU1T398_9ACTO</name>
<feature type="compositionally biased region" description="Acidic residues" evidence="8">
    <location>
        <begin position="229"/>
        <end position="246"/>
    </location>
</feature>
<dbReference type="InterPro" id="IPR000868">
    <property type="entry name" value="Isochorismatase-like_dom"/>
</dbReference>
<comment type="pathway">
    <text evidence="5">Cofactor biosynthesis; nicotinate biosynthesis; nicotinate from nicotinamide: step 1/1.</text>
</comment>
<organism evidence="10 11">
    <name type="scientific">Arcanobacterium hippocoleae</name>
    <dbReference type="NCBI Taxonomy" id="149017"/>
    <lineage>
        <taxon>Bacteria</taxon>
        <taxon>Bacillati</taxon>
        <taxon>Actinomycetota</taxon>
        <taxon>Actinomycetes</taxon>
        <taxon>Actinomycetales</taxon>
        <taxon>Actinomycetaceae</taxon>
        <taxon>Arcanobacterium</taxon>
    </lineage>
</organism>
<dbReference type="Pfam" id="PF00857">
    <property type="entry name" value="Isochorismatase"/>
    <property type="match status" value="1"/>
</dbReference>
<dbReference type="EC" id="3.5.1.19" evidence="6"/>
<feature type="domain" description="Isochorismatase-like" evidence="9">
    <location>
        <begin position="7"/>
        <end position="192"/>
    </location>
</feature>
<evidence type="ECO:0000256" key="8">
    <source>
        <dbReference type="SAM" id="MobiDB-lite"/>
    </source>
</evidence>
<dbReference type="InterPro" id="IPR036380">
    <property type="entry name" value="Isochorismatase-like_sf"/>
</dbReference>
<keyword evidence="4 10" id="KW-0378">Hydrolase</keyword>
<keyword evidence="11" id="KW-1185">Reference proteome</keyword>
<evidence type="ECO:0000313" key="10">
    <source>
        <dbReference type="EMBL" id="MDR6939839.1"/>
    </source>
</evidence>
<dbReference type="InterPro" id="IPR052347">
    <property type="entry name" value="Isochorismatase_Nicotinamidase"/>
</dbReference>
<evidence type="ECO:0000313" key="11">
    <source>
        <dbReference type="Proteomes" id="UP001266099"/>
    </source>
</evidence>
<evidence type="ECO:0000256" key="4">
    <source>
        <dbReference type="ARBA" id="ARBA00022801"/>
    </source>
</evidence>
<proteinExistence type="inferred from homology"/>
<dbReference type="RefSeq" id="WP_309956838.1">
    <property type="nucleotide sequence ID" value="NZ_JAVDUJ010000001.1"/>
</dbReference>
<accession>A0ABU1T398</accession>
<dbReference type="SUPFAM" id="SSF52499">
    <property type="entry name" value="Isochorismatase-like hydrolases"/>
    <property type="match status" value="1"/>
</dbReference>
<dbReference type="PANTHER" id="PTHR11080:SF2">
    <property type="entry name" value="LD05707P"/>
    <property type="match status" value="1"/>
</dbReference>
<dbReference type="GO" id="GO:0008936">
    <property type="term" value="F:nicotinamidase activity"/>
    <property type="evidence" value="ECO:0007669"/>
    <property type="project" value="UniProtKB-EC"/>
</dbReference>
<dbReference type="Gene3D" id="3.40.50.850">
    <property type="entry name" value="Isochorismatase-like"/>
    <property type="match status" value="1"/>
</dbReference>
<dbReference type="EMBL" id="JAVDUJ010000001">
    <property type="protein sequence ID" value="MDR6939839.1"/>
    <property type="molecule type" value="Genomic_DNA"/>
</dbReference>
<gene>
    <name evidence="10" type="ORF">J2S36_001382</name>
</gene>
<reference evidence="10 11" key="1">
    <citation type="submission" date="2023-07" db="EMBL/GenBank/DDBJ databases">
        <title>Sequencing the genomes of 1000 actinobacteria strains.</title>
        <authorList>
            <person name="Klenk H.-P."/>
        </authorList>
    </citation>
    <scope>NUCLEOTIDE SEQUENCE [LARGE SCALE GENOMIC DNA]</scope>
    <source>
        <strain evidence="10 11">DSM 15539</strain>
    </source>
</reference>
<sequence length="383" mass="41821">MNQEKRALLIVDVQPTFCEGGALPIIGGNDVARKIADFVTENASEYELIVTTQDWHIDPGTHFSENPDFIDTWPPHGVAGTPEADLHEEIAALAFDDAVKKGEYTAAYSGFEGKNESGDTLEEILRTHEIQAIDIAGLAESHCVKDTALDALRLGWPVRVFSDLTAPVSAELGVAARAEMDEAGIEQLSTADAFGFYEEGEDTPIPGDDIAGSSAGFTFGSVDSWSDDTDDSWDDFSNDDSEDFSNDPDHRWNDADTWNADDAVWDDLDTDWEQDPLYDPDRENFAEAEADPSVASVAAEIAAAVGRQPMQSTSLQKEPQLTESAAVSWPGMPAEDLSALDDFADADFDLTDFDLDFDQQIDFSAEVSDDDFDFSNIDFRPGQ</sequence>
<keyword evidence="3" id="KW-0479">Metal-binding</keyword>
<evidence type="ECO:0000256" key="2">
    <source>
        <dbReference type="ARBA" id="ARBA00022642"/>
    </source>
</evidence>
<keyword evidence="2" id="KW-0662">Pyridine nucleotide biosynthesis</keyword>
<evidence type="ECO:0000259" key="9">
    <source>
        <dbReference type="Pfam" id="PF00857"/>
    </source>
</evidence>
<evidence type="ECO:0000256" key="7">
    <source>
        <dbReference type="ARBA" id="ARBA00043224"/>
    </source>
</evidence>